<gene>
    <name evidence="2" type="ORF">GHT07_21195</name>
</gene>
<evidence type="ECO:0000313" key="3">
    <source>
        <dbReference type="Proteomes" id="UP000487350"/>
    </source>
</evidence>
<protein>
    <submittedName>
        <fullName evidence="2">Cj0069 family protein</fullName>
    </submittedName>
</protein>
<keyword evidence="1" id="KW-1133">Transmembrane helix</keyword>
<dbReference type="NCBIfam" id="NF033816">
    <property type="entry name" value="Cj0069_fam"/>
    <property type="match status" value="1"/>
</dbReference>
<proteinExistence type="predicted"/>
<sequence>MRDRSDPTESRFAALFDAFALAGVTAVPAVYNDDFAEEVETQLRNCRLVLVWCNPIEGGRRRDVLDAMLRRVADSGIVVSAHPEAILKLGTKDVLFHTRDLPFGSDVCRVDSLKQLEEELPERLRHGPRVLKQYRGQSGNGVWRVQLVGPMATPARLRVRHAQRGSDEEVMEIPALLARLAPYFEPEKGSI</sequence>
<comment type="caution">
    <text evidence="2">The sequence shown here is derived from an EMBL/GenBank/DDBJ whole genome shotgun (WGS) entry which is preliminary data.</text>
</comment>
<evidence type="ECO:0000313" key="2">
    <source>
        <dbReference type="EMBL" id="MRD49793.1"/>
    </source>
</evidence>
<dbReference type="AlphaFoldDB" id="A0A844B9I7"/>
<keyword evidence="1" id="KW-0812">Transmembrane</keyword>
<keyword evidence="1" id="KW-0472">Membrane</keyword>
<accession>A0A844B9I7</accession>
<evidence type="ECO:0000256" key="1">
    <source>
        <dbReference type="SAM" id="Phobius"/>
    </source>
</evidence>
<dbReference type="EMBL" id="WJBU01000035">
    <property type="protein sequence ID" value="MRD49793.1"/>
    <property type="molecule type" value="Genomic_DNA"/>
</dbReference>
<dbReference type="Proteomes" id="UP000487350">
    <property type="component" value="Unassembled WGS sequence"/>
</dbReference>
<keyword evidence="3" id="KW-1185">Reference proteome</keyword>
<organism evidence="2 3">
    <name type="scientific">Caenimonas koreensis DSM 17982</name>
    <dbReference type="NCBI Taxonomy" id="1121255"/>
    <lineage>
        <taxon>Bacteria</taxon>
        <taxon>Pseudomonadati</taxon>
        <taxon>Pseudomonadota</taxon>
        <taxon>Betaproteobacteria</taxon>
        <taxon>Burkholderiales</taxon>
        <taxon>Comamonadaceae</taxon>
        <taxon>Caenimonas</taxon>
    </lineage>
</organism>
<name>A0A844B9I7_9BURK</name>
<reference evidence="2 3" key="1">
    <citation type="submission" date="2019-11" db="EMBL/GenBank/DDBJ databases">
        <title>Caenimonas koreensis gen. nov., sp. nov., isolated from activated sludge.</title>
        <authorList>
            <person name="Seung H.R."/>
        </authorList>
    </citation>
    <scope>NUCLEOTIDE SEQUENCE [LARGE SCALE GENOMIC DNA]</scope>
    <source>
        <strain evidence="2 3">EMB320</strain>
    </source>
</reference>
<dbReference type="OrthoDB" id="1404368at2"/>
<feature type="transmembrane region" description="Helical" evidence="1">
    <location>
        <begin position="12"/>
        <end position="31"/>
    </location>
</feature>